<dbReference type="PROSITE" id="PS50943">
    <property type="entry name" value="HTH_CROC1"/>
    <property type="match status" value="1"/>
</dbReference>
<feature type="domain" description="HTH cro/C1-type" evidence="2">
    <location>
        <begin position="17"/>
        <end position="59"/>
    </location>
</feature>
<reference evidence="3 4" key="1">
    <citation type="submission" date="2016-02" db="EMBL/GenBank/DDBJ databases">
        <title>Gardnerella vaginalis Subgroups Defined by cpn60 Sequencing and Sialidase Activity in Isolates from Canada, Belgium and Kenya.</title>
        <authorList>
            <person name="Schellenberg J."/>
            <person name="Paramel Jayaprakash T."/>
            <person name="Withana Gamage N."/>
            <person name="Patterson M.H."/>
            <person name="Vaneechoutte M."/>
            <person name="Hill J.E."/>
        </authorList>
    </citation>
    <scope>NUCLEOTIDE SEQUENCE [LARGE SCALE GENOMIC DNA]</scope>
    <source>
        <strain evidence="3 4">N144</strain>
    </source>
</reference>
<dbReference type="AlphaFoldDB" id="A0A3E1IYK3"/>
<organism evidence="3 4">
    <name type="scientific">Gardnerella vaginalis</name>
    <dbReference type="NCBI Taxonomy" id="2702"/>
    <lineage>
        <taxon>Bacteria</taxon>
        <taxon>Bacillati</taxon>
        <taxon>Actinomycetota</taxon>
        <taxon>Actinomycetes</taxon>
        <taxon>Bifidobacteriales</taxon>
        <taxon>Bifidobacteriaceae</taxon>
        <taxon>Gardnerella</taxon>
    </lineage>
</organism>
<comment type="caution">
    <text evidence="3">The sequence shown here is derived from an EMBL/GenBank/DDBJ whole genome shotgun (WGS) entry which is preliminary data.</text>
</comment>
<dbReference type="GO" id="GO:0003677">
    <property type="term" value="F:DNA binding"/>
    <property type="evidence" value="ECO:0007669"/>
    <property type="project" value="InterPro"/>
</dbReference>
<evidence type="ECO:0000259" key="2">
    <source>
        <dbReference type="PROSITE" id="PS50943"/>
    </source>
</evidence>
<dbReference type="SUPFAM" id="SSF47413">
    <property type="entry name" value="lambda repressor-like DNA-binding domains"/>
    <property type="match status" value="1"/>
</dbReference>
<dbReference type="InterPro" id="IPR001387">
    <property type="entry name" value="Cro/C1-type_HTH"/>
</dbReference>
<accession>A0A3E1IYK3</accession>
<protein>
    <recommendedName>
        <fullName evidence="2">HTH cro/C1-type domain-containing protein</fullName>
    </recommendedName>
</protein>
<name>A0A3E1IYK3_GARVA</name>
<feature type="region of interest" description="Disordered" evidence="1">
    <location>
        <begin position="66"/>
        <end position="120"/>
    </location>
</feature>
<feature type="compositionally biased region" description="Low complexity" evidence="1">
    <location>
        <begin position="72"/>
        <end position="116"/>
    </location>
</feature>
<evidence type="ECO:0000313" key="4">
    <source>
        <dbReference type="Proteomes" id="UP000258533"/>
    </source>
</evidence>
<proteinExistence type="predicted"/>
<dbReference type="Proteomes" id="UP000258533">
    <property type="component" value="Unassembled WGS sequence"/>
</dbReference>
<evidence type="ECO:0000256" key="1">
    <source>
        <dbReference type="SAM" id="MobiDB-lite"/>
    </source>
</evidence>
<dbReference type="EMBL" id="LRTT01000001">
    <property type="protein sequence ID" value="RFD77788.1"/>
    <property type="molecule type" value="Genomic_DNA"/>
</dbReference>
<dbReference type="Pfam" id="PF13443">
    <property type="entry name" value="HTH_26"/>
    <property type="match status" value="1"/>
</dbReference>
<evidence type="ECO:0000313" key="3">
    <source>
        <dbReference type="EMBL" id="RFD77788.1"/>
    </source>
</evidence>
<gene>
    <name evidence="3" type="ORF">AXE73_04205</name>
</gene>
<dbReference type="InterPro" id="IPR010982">
    <property type="entry name" value="Lambda_DNA-bd_dom_sf"/>
</dbReference>
<sequence>MFNRLRTQYGDKPMRSLAKDLGLTYSRVRDLLNQENGTPTLEEFLRICEHYDVEPTDMLNKILETDDNRSISEPSATVDSSASSASSVPPSVDSGSSRSALNASSSSDASSAPTSAADDDDDYISHIADMIAADPSQFALMAHTDPNKFLESSTPRN</sequence>